<sequence length="136" mass="14870">MAAAAIELQAAVHAALSADAGLTARLGGARIYDHAPANVPFPYVTFGRTSVYDWSTGTENGTEQLFSLHVWSKARGKAEALEIMELIKPRLADQPVPLAEGRLVLMRHDFAEVRYDDDLALYRGVMRFRALIEAAG</sequence>
<evidence type="ECO:0000313" key="1">
    <source>
        <dbReference type="EMBL" id="MVA99882.1"/>
    </source>
</evidence>
<dbReference type="EMBL" id="WPHG01000008">
    <property type="protein sequence ID" value="MVA99882.1"/>
    <property type="molecule type" value="Genomic_DNA"/>
</dbReference>
<dbReference type="Gene3D" id="3.30.2000.30">
    <property type="match status" value="1"/>
</dbReference>
<proteinExistence type="predicted"/>
<name>A0A844QJW3_9HYPH</name>
<comment type="caution">
    <text evidence="1">The sequence shown here is derived from an EMBL/GenBank/DDBJ whole genome shotgun (WGS) entry which is preliminary data.</text>
</comment>
<dbReference type="Pfam" id="PF11367">
    <property type="entry name" value="Tail_completion_gp17"/>
    <property type="match status" value="1"/>
</dbReference>
<organism evidence="1 2">
    <name type="scientific">Nitratireductor arenosus</name>
    <dbReference type="NCBI Taxonomy" id="2682096"/>
    <lineage>
        <taxon>Bacteria</taxon>
        <taxon>Pseudomonadati</taxon>
        <taxon>Pseudomonadota</taxon>
        <taxon>Alphaproteobacteria</taxon>
        <taxon>Hyphomicrobiales</taxon>
        <taxon>Phyllobacteriaceae</taxon>
        <taxon>Nitratireductor</taxon>
    </lineage>
</organism>
<dbReference type="RefSeq" id="WP_156715538.1">
    <property type="nucleotide sequence ID" value="NZ_WPHG01000008.1"/>
</dbReference>
<protein>
    <submittedName>
        <fullName evidence="1">DUF3168 domain-containing protein</fullName>
    </submittedName>
</protein>
<dbReference type="AlphaFoldDB" id="A0A844QJW3"/>
<gene>
    <name evidence="1" type="ORF">GN330_21755</name>
</gene>
<reference evidence="1 2" key="1">
    <citation type="submission" date="2019-12" db="EMBL/GenBank/DDBJ databases">
        <title>Nitratireductor arenosus sp. nov., Isolated from sea sand, Jeju island, South Korea.</title>
        <authorList>
            <person name="Kim W."/>
        </authorList>
    </citation>
    <scope>NUCLEOTIDE SEQUENCE [LARGE SCALE GENOMIC DNA]</scope>
    <source>
        <strain evidence="1 2">CAU 1489</strain>
    </source>
</reference>
<dbReference type="InterPro" id="IPR053745">
    <property type="entry name" value="Viral_Tail_Comp_sf"/>
</dbReference>
<keyword evidence="2" id="KW-1185">Reference proteome</keyword>
<evidence type="ECO:0000313" key="2">
    <source>
        <dbReference type="Proteomes" id="UP000463224"/>
    </source>
</evidence>
<dbReference type="Proteomes" id="UP000463224">
    <property type="component" value="Unassembled WGS sequence"/>
</dbReference>
<accession>A0A844QJW3</accession>
<dbReference type="InterPro" id="IPR021508">
    <property type="entry name" value="Gp17-like"/>
</dbReference>